<dbReference type="InterPro" id="IPR036397">
    <property type="entry name" value="RNaseH_sf"/>
</dbReference>
<evidence type="ECO:0000256" key="4">
    <source>
        <dbReference type="ARBA" id="ARBA00022723"/>
    </source>
</evidence>
<keyword evidence="8 13" id="KW-0694">RNA-binding</keyword>
<comment type="cofactor">
    <cofactor evidence="1 13">
        <name>Mg(2+)</name>
        <dbReference type="ChEBI" id="CHEBI:18420"/>
    </cofactor>
</comment>
<dbReference type="EMBL" id="QKXQ01000469">
    <property type="protein sequence ID" value="REH92608.1"/>
    <property type="molecule type" value="Genomic_DNA"/>
</dbReference>
<feature type="binding site" evidence="13">
    <location>
        <position position="764"/>
    </location>
    <ligand>
        <name>Mg(2+)</name>
        <dbReference type="ChEBI" id="CHEBI:18420"/>
        <label>1</label>
    </ligand>
</feature>
<dbReference type="GO" id="GO:0004519">
    <property type="term" value="F:endonuclease activity"/>
    <property type="evidence" value="ECO:0007669"/>
    <property type="project" value="UniProtKB-UniRule"/>
</dbReference>
<dbReference type="GO" id="GO:0051607">
    <property type="term" value="P:defense response to virus"/>
    <property type="evidence" value="ECO:0007669"/>
    <property type="project" value="UniProtKB-UniRule"/>
</dbReference>
<dbReference type="Pfam" id="PF16593">
    <property type="entry name" value="Cas9-BH"/>
    <property type="match status" value="1"/>
</dbReference>
<evidence type="ECO:0000256" key="2">
    <source>
        <dbReference type="ARBA" id="ARBA00005244"/>
    </source>
</evidence>
<dbReference type="OrthoDB" id="9757607at2"/>
<keyword evidence="10 13" id="KW-0238">DNA-binding</keyword>
<feature type="binding site" evidence="13">
    <location>
        <position position="768"/>
    </location>
    <ligand>
        <name>Mg(2+)</name>
        <dbReference type="ChEBI" id="CHEBI:18420"/>
        <label>2</label>
    </ligand>
</feature>
<comment type="similarity">
    <text evidence="2">Belongs to the CRISPR-associated protein Cas9 family. Subtype II-A subfamily.</text>
</comment>
<evidence type="ECO:0000256" key="6">
    <source>
        <dbReference type="ARBA" id="ARBA00022801"/>
    </source>
</evidence>
<evidence type="ECO:0000256" key="9">
    <source>
        <dbReference type="ARBA" id="ARBA00023118"/>
    </source>
</evidence>
<evidence type="ECO:0000256" key="3">
    <source>
        <dbReference type="ARBA" id="ARBA00022722"/>
    </source>
</evidence>
<dbReference type="Proteomes" id="UP000256562">
    <property type="component" value="Unassembled WGS sequence"/>
</dbReference>
<dbReference type="InterPro" id="IPR003615">
    <property type="entry name" value="HNH_nuc"/>
</dbReference>
<evidence type="ECO:0000259" key="14">
    <source>
        <dbReference type="PROSITE" id="PS51749"/>
    </source>
</evidence>
<keyword evidence="9 13" id="KW-0051">Antiviral defense</keyword>
<dbReference type="InterPro" id="IPR033114">
    <property type="entry name" value="HNH_CAS9"/>
</dbReference>
<evidence type="ECO:0000256" key="13">
    <source>
        <dbReference type="HAMAP-Rule" id="MF_01480"/>
    </source>
</evidence>
<dbReference type="Pfam" id="PF22702">
    <property type="entry name" value="Cas9_RuvC"/>
    <property type="match status" value="1"/>
</dbReference>
<dbReference type="GO" id="GO:0046872">
    <property type="term" value="F:metal ion binding"/>
    <property type="evidence" value="ECO:0007669"/>
    <property type="project" value="UniProtKB-UniRule"/>
</dbReference>
<dbReference type="GO" id="GO:0003677">
    <property type="term" value="F:DNA binding"/>
    <property type="evidence" value="ECO:0007669"/>
    <property type="project" value="UniProtKB-UniRule"/>
</dbReference>
<evidence type="ECO:0000313" key="15">
    <source>
        <dbReference type="EMBL" id="REH92608.1"/>
    </source>
</evidence>
<keyword evidence="3 13" id="KW-0540">Nuclease</keyword>
<feature type="binding site" evidence="13">
    <location>
        <position position="11"/>
    </location>
    <ligand>
        <name>Mg(2+)</name>
        <dbReference type="ChEBI" id="CHEBI:18420"/>
        <label>1</label>
    </ligand>
</feature>
<comment type="caution">
    <text evidence="15">The sequence shown here is derived from an EMBL/GenBank/DDBJ whole genome shotgun (WGS) entry which is preliminary data.</text>
</comment>
<keyword evidence="5 13" id="KW-0255">Endonuclease</keyword>
<dbReference type="GO" id="GO:0003723">
    <property type="term" value="F:RNA binding"/>
    <property type="evidence" value="ECO:0007669"/>
    <property type="project" value="UniProtKB-UniRule"/>
</dbReference>
<dbReference type="PROSITE" id="PS51749">
    <property type="entry name" value="HNH_CAS9"/>
    <property type="match status" value="1"/>
</dbReference>
<comment type="function">
    <text evidence="13">CRISPR (clustered regularly interspaced short palindromic repeat) is an adaptive immune system that provides protection against mobile genetic elements (viruses, transposable elements and conjugative plasmids). CRISPR clusters contain spacers, sequences complementary to antecedent mobile elements, and target invading nucleic acids. CRISPR clusters are transcribed and processed into CRISPR RNA (crRNA). In type II CRISPR systems correct processing of pre-crRNA requires a trans-encoded small RNA (tracrRNA), endogenous ribonuclease 3 (rnc) and this protein. The tracrRNA serves as a guide for ribonuclease 3-aided processing of pre-crRNA. Subsequently Cas9/crRNA/tracrRNA endonucleolytically cleaves linear or circular dsDNA target complementary to the spacer; Cas9 is inactive in the absence of the 2 guide RNAs (gRNA). Cas9 recognizes the protospacer adjacent motif (PAM) in the CRISPR repeat sequences to help distinguish self versus nonself, as targets within the bacterial CRISPR locus do not have PAMs. PAM recognition is also required for catalytic activity.</text>
</comment>
<comment type="subunit">
    <text evidence="12 13">Monomer. Binds crRNA and tracrRNA.</text>
</comment>
<evidence type="ECO:0000256" key="1">
    <source>
        <dbReference type="ARBA" id="ARBA00001946"/>
    </source>
</evidence>
<keyword evidence="4 13" id="KW-0479">Metal-binding</keyword>
<keyword evidence="7 13" id="KW-0460">Magnesium</keyword>
<keyword evidence="11" id="KW-0464">Manganese</keyword>
<dbReference type="Pfam" id="PF16592">
    <property type="entry name" value="Cas9_REC"/>
    <property type="match status" value="1"/>
</dbReference>
<dbReference type="Gene3D" id="1.10.30.50">
    <property type="match status" value="1"/>
</dbReference>
<comment type="domain">
    <text evidence="13">Has 2 endonuclease domains. The discontinuous RuvC-like domain cleaves the target DNA noncomplementary to crRNA while the HNH nuclease domain cleaves the target DNA complementary to crRNA.</text>
</comment>
<dbReference type="GO" id="GO:0043571">
    <property type="term" value="P:maintenance of CRISPR repeat elements"/>
    <property type="evidence" value="ECO:0007669"/>
    <property type="project" value="UniProtKB-UniRule"/>
</dbReference>
<dbReference type="NCBIfam" id="TIGR01865">
    <property type="entry name" value="cas_Csn1"/>
    <property type="match status" value="1"/>
</dbReference>
<protein>
    <recommendedName>
        <fullName evidence="13">CRISPR-associated endonuclease Cas9</fullName>
        <ecNumber evidence="13">3.1.-.-</ecNumber>
    </recommendedName>
</protein>
<evidence type="ECO:0000313" key="16">
    <source>
        <dbReference type="Proteomes" id="UP000256562"/>
    </source>
</evidence>
<evidence type="ECO:0000256" key="5">
    <source>
        <dbReference type="ARBA" id="ARBA00022759"/>
    </source>
</evidence>
<feature type="domain" description="HNH Cas9-type" evidence="14">
    <location>
        <begin position="768"/>
        <end position="932"/>
    </location>
</feature>
<comment type="similarity">
    <text evidence="13">Belongs to the CRISPR-associated Cas9 family.</text>
</comment>
<evidence type="ECO:0000256" key="10">
    <source>
        <dbReference type="ARBA" id="ARBA00023125"/>
    </source>
</evidence>
<evidence type="ECO:0000256" key="7">
    <source>
        <dbReference type="ARBA" id="ARBA00022842"/>
    </source>
</evidence>
<dbReference type="Pfam" id="PF13395">
    <property type="entry name" value="HNH_4"/>
    <property type="match status" value="1"/>
</dbReference>
<keyword evidence="6 13" id="KW-0378">Hydrolase</keyword>
<dbReference type="Gene3D" id="3.30.420.10">
    <property type="entry name" value="Ribonuclease H-like superfamily/Ribonuclease H"/>
    <property type="match status" value="1"/>
</dbReference>
<organism evidence="15 16">
    <name type="scientific">Staphylococcus felis</name>
    <dbReference type="NCBI Taxonomy" id="46127"/>
    <lineage>
        <taxon>Bacteria</taxon>
        <taxon>Bacillati</taxon>
        <taxon>Bacillota</taxon>
        <taxon>Bacilli</taxon>
        <taxon>Bacillales</taxon>
        <taxon>Staphylococcaceae</taxon>
        <taxon>Staphylococcus</taxon>
    </lineage>
</organism>
<proteinExistence type="inferred from homology"/>
<dbReference type="GO" id="GO:0016787">
    <property type="term" value="F:hydrolase activity"/>
    <property type="evidence" value="ECO:0007669"/>
    <property type="project" value="UniProtKB-KW"/>
</dbReference>
<feature type="binding site" evidence="13">
    <location>
        <position position="11"/>
    </location>
    <ligand>
        <name>Mg(2+)</name>
        <dbReference type="ChEBI" id="CHEBI:18420"/>
        <label>2</label>
    </ligand>
</feature>
<name>A0A3E0IMR1_9STAP</name>
<feature type="active site" description="Proton acceptor for HNH nuclease domain" evidence="13">
    <location>
        <position position="852"/>
    </location>
</feature>
<evidence type="ECO:0000256" key="8">
    <source>
        <dbReference type="ARBA" id="ARBA00022884"/>
    </source>
</evidence>
<reference evidence="15 16" key="1">
    <citation type="journal article" date="2018" name="Vet. Microbiol.">
        <title>Characterisation of Staphylococcus felis isolated from cats using whole genome sequencing.</title>
        <authorList>
            <person name="Worthing K."/>
            <person name="Pang S."/>
            <person name="Trott D.J."/>
            <person name="Abraham S."/>
            <person name="Coombs G.W."/>
            <person name="Jordan D."/>
            <person name="McIntyre L."/>
            <person name="Davies M.R."/>
            <person name="Norris J."/>
        </authorList>
    </citation>
    <scope>NUCLEOTIDE SEQUENCE [LARGE SCALE GENOMIC DNA]</scope>
    <source>
        <strain evidence="15 16">F9</strain>
    </source>
</reference>
<evidence type="ECO:0000256" key="12">
    <source>
        <dbReference type="ARBA" id="ARBA00046380"/>
    </source>
</evidence>
<accession>A0A3E0IMR1</accession>
<sequence length="1336" mass="156837">MMQRPYILSLDIGTGSVGYACMDESFNILKYHHKDAIGVYLFDGADTAEERRLFRSSRRRNNRRIKRLGLLQEILAPLVQNPNFYQFERQHTWKNNNVDFKNKSLSEVLKFLGYNPKKYPTIYHLQEELLYKDQKAAPELIYIALYHLVKYRGHFLFNHLNVENLSNEESLDDLILLIEQYEVINEITLNINYEDKKEILNILQDNSVTKNDRSKQVKKYDKGLDQIAKMVLGLKFNEGKLFYNAENKESLIEANQSYTFDDDYEEAMSSFLSQEQLDFIELANKIYLSILLKQVLKGKKSIAASKVQAYQKFGKELKQVKDLVYKADKSKQAYQSIFVSAKESLKAYQEKPDQNNFKQLCIFDQYLISPKNQYDKLLNELKPYILKEHPLYKEIENKTLLKVLNTTDNASIPMQMNLYEAQTILKNQQKYHPEITDEMIEKVSDLITFRVPYYVGPLVKGKNDHRFGWMIRNSSQSIKPWNFDEVVNRTDSATEFIRRMTNKCTYLLNEDVLPKHSLLYQEMEVLNELNGVQIRKKTDPKNRKYRLEPKVKQFAFDYIFKQIKSVSHEAFLDKMRNSNYRDDFIENGVSLEVFGTQDEKKFTSKLSSYIDMMKIFGSVEDRREQIEEIILWITLFEDKKILVQKLKEHYPELTETQMNQLKKLNYSGWGRMSEKLLTHRYHGNAVIELLKKSDENFMEIITNDAYDFQTFIQEENQIQSKQIRYQDVADLATSPALKKGIWSTIKVVRELASIFGEPQKIIMEFATEDQDKGKRQKSRKQIWDDIVKKNKLKSMDEYKGIIKIAESYSQEAFQQEKLWLYLSQNGKCMYSGERIDLNELLQKGSQYYEVDHIIPRSFIKDDSIDNKVLVKQSMNQVKGNKVPLEFISYPEKRIYFWKSLNKAGLISDSKLAKLMKPEFTEMDKEGFIQRQLVETRQISTHVRDFLSEEYPNTRVIPMKAKMVSEFRRKFEIPKIRQLNDAHHAIDAYLNGVVYHGAQIAYPSVDLFDFNFRWEKVRAKWKALGEFNQRQRSQFIFFFKELEKLQVSEGELLISKVKMDIDHFNINFSKKRFNIAQHFYKQTAYSPKTHTAKYQSEKTNFAVYAEMNAYQTHVVAVKVLNKKGKPQVKYQMIDQYVIEHYKFGEGASKSLALYLARRDNKEDVIDAQIVYTLNKGDLLMLGEHPCYFISSGEVINAKQFDLNLDEQLMLSQTFNHKELSSHDLQQVYLELANKAIDQYAEYLNTNGNDQKAQKIRGLFENTDQTHQDFMNCIDELFKATKASSARSEKIGSRRSGMGHRSFLGPKANVKVAYTSITGLKSTRPKSLFKLAESRNEL</sequence>
<feature type="binding site" evidence="13">
    <location>
        <position position="983"/>
    </location>
    <ligand>
        <name>Mg(2+)</name>
        <dbReference type="ChEBI" id="CHEBI:18420"/>
        <label>2</label>
    </ligand>
</feature>
<dbReference type="InterPro" id="IPR032239">
    <property type="entry name" value="Cas9-BH"/>
</dbReference>
<dbReference type="InterPro" id="IPR028629">
    <property type="entry name" value="Cas9"/>
</dbReference>
<dbReference type="EC" id="3.1.-.-" evidence="13"/>
<feature type="binding site" evidence="13">
    <location>
        <position position="768"/>
    </location>
    <ligand>
        <name>Mg(2+)</name>
        <dbReference type="ChEBI" id="CHEBI:18420"/>
        <label>1</label>
    </ligand>
</feature>
<dbReference type="InterPro" id="IPR055228">
    <property type="entry name" value="Cas9_RuvC"/>
</dbReference>
<gene>
    <name evidence="13 15" type="primary">cas9</name>
    <name evidence="15" type="ORF">DOS83_10185</name>
</gene>
<dbReference type="InterPro" id="IPR032240">
    <property type="entry name" value="Cas9_REC"/>
</dbReference>
<dbReference type="HAMAP" id="MF_01480">
    <property type="entry name" value="Cas9"/>
    <property type="match status" value="1"/>
</dbReference>
<feature type="active site" description="For RuvC-like nuclease domain" evidence="13">
    <location>
        <position position="11"/>
    </location>
</feature>
<evidence type="ECO:0000256" key="11">
    <source>
        <dbReference type="ARBA" id="ARBA00023211"/>
    </source>
</evidence>